<gene>
    <name evidence="1" type="ORF">GCM10011573_11800</name>
</gene>
<protein>
    <submittedName>
        <fullName evidence="1">Uncharacterized protein</fullName>
    </submittedName>
</protein>
<sequence>MMENIIKISTNFHNTWLINVKKDSFAKENKILFGDTLRLSIAKGDSYYFAENIALTYEKDIISKETPTKEELKFFIYMEKNKEKIFSNSLAAKYDIQQYIRHTTTSSL</sequence>
<dbReference type="RefSeq" id="WP_088269011.1">
    <property type="nucleotide sequence ID" value="NZ_BMKI01000001.1"/>
</dbReference>
<name>A0ABQ1NSY5_9ENTE</name>
<organism evidence="1 2">
    <name type="scientific">Enterococcus wangshanyuanii</name>
    <dbReference type="NCBI Taxonomy" id="2005703"/>
    <lineage>
        <taxon>Bacteria</taxon>
        <taxon>Bacillati</taxon>
        <taxon>Bacillota</taxon>
        <taxon>Bacilli</taxon>
        <taxon>Lactobacillales</taxon>
        <taxon>Enterococcaceae</taxon>
        <taxon>Enterococcus</taxon>
    </lineage>
</organism>
<reference evidence="2" key="1">
    <citation type="journal article" date="2019" name="Int. J. Syst. Evol. Microbiol.">
        <title>The Global Catalogue of Microorganisms (GCM) 10K type strain sequencing project: providing services to taxonomists for standard genome sequencing and annotation.</title>
        <authorList>
            <consortium name="The Broad Institute Genomics Platform"/>
            <consortium name="The Broad Institute Genome Sequencing Center for Infectious Disease"/>
            <person name="Wu L."/>
            <person name="Ma J."/>
        </authorList>
    </citation>
    <scope>NUCLEOTIDE SEQUENCE [LARGE SCALE GENOMIC DNA]</scope>
    <source>
        <strain evidence="2">CGMCC 1.15942</strain>
    </source>
</reference>
<keyword evidence="2" id="KW-1185">Reference proteome</keyword>
<accession>A0ABQ1NSY5</accession>
<comment type="caution">
    <text evidence="1">The sequence shown here is derived from an EMBL/GenBank/DDBJ whole genome shotgun (WGS) entry which is preliminary data.</text>
</comment>
<evidence type="ECO:0000313" key="2">
    <source>
        <dbReference type="Proteomes" id="UP000630615"/>
    </source>
</evidence>
<proteinExistence type="predicted"/>
<dbReference type="EMBL" id="BMKI01000001">
    <property type="protein sequence ID" value="GGC83827.1"/>
    <property type="molecule type" value="Genomic_DNA"/>
</dbReference>
<evidence type="ECO:0000313" key="1">
    <source>
        <dbReference type="EMBL" id="GGC83827.1"/>
    </source>
</evidence>
<dbReference type="Proteomes" id="UP000630615">
    <property type="component" value="Unassembled WGS sequence"/>
</dbReference>